<organism evidence="1 2">
    <name type="scientific">Crotalaria pallida</name>
    <name type="common">Smooth rattlebox</name>
    <name type="synonym">Crotalaria striata</name>
    <dbReference type="NCBI Taxonomy" id="3830"/>
    <lineage>
        <taxon>Eukaryota</taxon>
        <taxon>Viridiplantae</taxon>
        <taxon>Streptophyta</taxon>
        <taxon>Embryophyta</taxon>
        <taxon>Tracheophyta</taxon>
        <taxon>Spermatophyta</taxon>
        <taxon>Magnoliopsida</taxon>
        <taxon>eudicotyledons</taxon>
        <taxon>Gunneridae</taxon>
        <taxon>Pentapetalae</taxon>
        <taxon>rosids</taxon>
        <taxon>fabids</taxon>
        <taxon>Fabales</taxon>
        <taxon>Fabaceae</taxon>
        <taxon>Papilionoideae</taxon>
        <taxon>50 kb inversion clade</taxon>
        <taxon>genistoids sensu lato</taxon>
        <taxon>core genistoids</taxon>
        <taxon>Crotalarieae</taxon>
        <taxon>Crotalaria</taxon>
    </lineage>
</organism>
<sequence>MKLRYYSDAVHGADHNYYSGGADHRAAQGNNGDADYYSDAVHGGRERRCIYTSRVHDSTQCRAKPFHSLRSFALHMWGSKCTGALVELTYYYRYYSDAVHGADHNYYSGGAHHRAAQGNNGDADYYSDAVHGGRERRRVHDNTQCRAKPFHSLRSFALHLWGSKCTGALVELTYYYRYYSDAVHGVDHNYYSGGADHRAAQGNNGDADYYSDAVHGGRERRIFGRQAFGAYGADGIIMCSVMIAAEH</sequence>
<dbReference type="EMBL" id="JAYWIO010000006">
    <property type="protein sequence ID" value="KAK7256075.1"/>
    <property type="molecule type" value="Genomic_DNA"/>
</dbReference>
<dbReference type="Proteomes" id="UP001372338">
    <property type="component" value="Unassembled WGS sequence"/>
</dbReference>
<name>A0AAN9HXJ0_CROPI</name>
<accession>A0AAN9HXJ0</accession>
<keyword evidence="2" id="KW-1185">Reference proteome</keyword>
<reference evidence="1 2" key="1">
    <citation type="submission" date="2024-01" db="EMBL/GenBank/DDBJ databases">
        <title>The genomes of 5 underutilized Papilionoideae crops provide insights into root nodulation and disease resistanc.</title>
        <authorList>
            <person name="Yuan L."/>
        </authorList>
    </citation>
    <scope>NUCLEOTIDE SEQUENCE [LARGE SCALE GENOMIC DNA]</scope>
    <source>
        <strain evidence="1">ZHUSHIDOU_FW_LH</strain>
        <tissue evidence="1">Leaf</tissue>
    </source>
</reference>
<dbReference type="AlphaFoldDB" id="A0AAN9HXJ0"/>
<protein>
    <submittedName>
        <fullName evidence="1">Uncharacterized protein</fullName>
    </submittedName>
</protein>
<evidence type="ECO:0000313" key="2">
    <source>
        <dbReference type="Proteomes" id="UP001372338"/>
    </source>
</evidence>
<evidence type="ECO:0000313" key="1">
    <source>
        <dbReference type="EMBL" id="KAK7256075.1"/>
    </source>
</evidence>
<gene>
    <name evidence="1" type="ORF">RIF29_29509</name>
</gene>
<proteinExistence type="predicted"/>
<comment type="caution">
    <text evidence="1">The sequence shown here is derived from an EMBL/GenBank/DDBJ whole genome shotgun (WGS) entry which is preliminary data.</text>
</comment>